<dbReference type="SMART" id="SM00450">
    <property type="entry name" value="RHOD"/>
    <property type="match status" value="1"/>
</dbReference>
<name>A0ABU5YU13_9MYCO</name>
<comment type="caution">
    <text evidence="2">The sequence shown here is derived from an EMBL/GenBank/DDBJ whole genome shotgun (WGS) entry which is preliminary data.</text>
</comment>
<dbReference type="Gene3D" id="3.40.250.10">
    <property type="entry name" value="Rhodanese-like domain"/>
    <property type="match status" value="1"/>
</dbReference>
<dbReference type="Proteomes" id="UP001299283">
    <property type="component" value="Unassembled WGS sequence"/>
</dbReference>
<evidence type="ECO:0000259" key="1">
    <source>
        <dbReference type="PROSITE" id="PS50206"/>
    </source>
</evidence>
<dbReference type="InterPro" id="IPR001763">
    <property type="entry name" value="Rhodanese-like_dom"/>
</dbReference>
<dbReference type="RefSeq" id="WP_225398788.1">
    <property type="nucleotide sequence ID" value="NZ_JAYJJQ010000004.1"/>
</dbReference>
<feature type="domain" description="Rhodanese" evidence="1">
    <location>
        <begin position="32"/>
        <end position="130"/>
    </location>
</feature>
<keyword evidence="3" id="KW-1185">Reference proteome</keyword>
<dbReference type="EMBL" id="JAYJJQ010000004">
    <property type="protein sequence ID" value="MEB3068612.1"/>
    <property type="molecule type" value="Genomic_DNA"/>
</dbReference>
<evidence type="ECO:0000313" key="2">
    <source>
        <dbReference type="EMBL" id="MEB3068612.1"/>
    </source>
</evidence>
<protein>
    <submittedName>
        <fullName evidence="2">Rhodanese-like domain-containing protein</fullName>
    </submittedName>
</protein>
<dbReference type="Pfam" id="PF00581">
    <property type="entry name" value="Rhodanese"/>
    <property type="match status" value="1"/>
</dbReference>
<accession>A0ABU5YU13</accession>
<dbReference type="PROSITE" id="PS50206">
    <property type="entry name" value="RHODANESE_3"/>
    <property type="match status" value="1"/>
</dbReference>
<reference evidence="2 3" key="1">
    <citation type="submission" date="2023-12" db="EMBL/GenBank/DDBJ databases">
        <title>Description of new species of Mycobacterium terrae complex isolated from sewage at the Sao Paulo Zoological Park Foundation in Brazil.</title>
        <authorList>
            <person name="Romagnoli C.L."/>
            <person name="Conceicao E.C."/>
            <person name="Machado E."/>
            <person name="Barreto L.B.P.F."/>
            <person name="Sharma A."/>
            <person name="Silva N.M."/>
            <person name="Marques L.E."/>
            <person name="Juliana M.A."/>
            <person name="Lourenco M.C.S."/>
            <person name="Digiampietri L.A."/>
            <person name="Suffys P.N."/>
            <person name="Viana-Niero C."/>
        </authorList>
    </citation>
    <scope>NUCLEOTIDE SEQUENCE [LARGE SCALE GENOMIC DNA]</scope>
    <source>
        <strain evidence="2 3">MYC017</strain>
    </source>
</reference>
<proteinExistence type="predicted"/>
<organism evidence="2 3">
    <name type="scientific">[Mycobacterium] vasticus</name>
    <dbReference type="NCBI Taxonomy" id="2875777"/>
    <lineage>
        <taxon>Bacteria</taxon>
        <taxon>Bacillati</taxon>
        <taxon>Actinomycetota</taxon>
        <taxon>Actinomycetes</taxon>
        <taxon>Mycobacteriales</taxon>
        <taxon>Mycobacteriaceae</taxon>
        <taxon>Mycolicibacter</taxon>
    </lineage>
</organism>
<dbReference type="SUPFAM" id="SSF52821">
    <property type="entry name" value="Rhodanese/Cell cycle control phosphatase"/>
    <property type="match status" value="1"/>
</dbReference>
<evidence type="ECO:0000313" key="3">
    <source>
        <dbReference type="Proteomes" id="UP001299283"/>
    </source>
</evidence>
<dbReference type="InterPro" id="IPR036873">
    <property type="entry name" value="Rhodanese-like_dom_sf"/>
</dbReference>
<sequence length="157" mass="16772">MTVLTASRIDGMLEAARARLHRLDATQVPAALRDGAYLVDIRPAAQRALEGEVPGALVIERNVLEWRCDPTSEARLPQAVDDDVQWVILCSQGYTSSLAAAALIDLGLHRATDVIGGYQALAAAGDLVEPAGLGQLGIGVQQRAQSFGLLCSPRRWM</sequence>
<gene>
    <name evidence="2" type="ORF">K5L39_05405</name>
</gene>